<dbReference type="SMART" id="SM00448">
    <property type="entry name" value="REC"/>
    <property type="match status" value="1"/>
</dbReference>
<sequence>MINVLIVDDQTLVRGGLAMLVDSQPDMRVCGQADNGAAALDFLRRDSADYPDLVLMDVRMPVMDGLEAARQILASARAPKILMLTTYDIDDYVYAAIQAGASGFLLKDAPPEDLLGGIRTVCAGDAVIAPSATKRLLQKVAPILQGDLLQDAAGAAAPVRERKPAGEFLERIKTLTTREHEIFLLVASGKSNREICDELFLSEPTVKTHVSHILQKLQARDRIQLVVMGYESGLIS</sequence>
<feature type="domain" description="HTH luxR-type" evidence="6">
    <location>
        <begin position="168"/>
        <end position="233"/>
    </location>
</feature>
<comment type="caution">
    <text evidence="8">The sequence shown here is derived from an EMBL/GenBank/DDBJ whole genome shotgun (WGS) entry which is preliminary data.</text>
</comment>
<evidence type="ECO:0000259" key="6">
    <source>
        <dbReference type="PROSITE" id="PS50043"/>
    </source>
</evidence>
<dbReference type="RefSeq" id="WP_268234163.1">
    <property type="nucleotide sequence ID" value="NZ_BMDC01000001.1"/>
</dbReference>
<feature type="modified residue" description="4-aspartylphosphate" evidence="5">
    <location>
        <position position="57"/>
    </location>
</feature>
<dbReference type="InterPro" id="IPR011006">
    <property type="entry name" value="CheY-like_superfamily"/>
</dbReference>
<dbReference type="CDD" id="cd06170">
    <property type="entry name" value="LuxR_C_like"/>
    <property type="match status" value="1"/>
</dbReference>
<dbReference type="PANTHER" id="PTHR43214">
    <property type="entry name" value="TWO-COMPONENT RESPONSE REGULATOR"/>
    <property type="match status" value="1"/>
</dbReference>
<keyword evidence="4" id="KW-0804">Transcription</keyword>
<dbReference type="CDD" id="cd17535">
    <property type="entry name" value="REC_NarL-like"/>
    <property type="match status" value="1"/>
</dbReference>
<dbReference type="GO" id="GO:0003677">
    <property type="term" value="F:DNA binding"/>
    <property type="evidence" value="ECO:0007669"/>
    <property type="project" value="UniProtKB-KW"/>
</dbReference>
<reference evidence="8 9" key="1">
    <citation type="journal article" date="2014" name="Int. J. Syst. Evol. Microbiol.">
        <title>Complete genome sequence of Corynebacterium casei LMG S-19264T (=DSM 44701T), isolated from a smear-ripened cheese.</title>
        <authorList>
            <consortium name="US DOE Joint Genome Institute (JGI-PGF)"/>
            <person name="Walter F."/>
            <person name="Albersmeier A."/>
            <person name="Kalinowski J."/>
            <person name="Ruckert C."/>
        </authorList>
    </citation>
    <scope>NUCLEOTIDE SEQUENCE [LARGE SCALE GENOMIC DNA]</scope>
    <source>
        <strain evidence="8 9">CCM 8669</strain>
    </source>
</reference>
<organism evidence="8 9">
    <name type="scientific">Rothia aerolata</name>
    <dbReference type="NCBI Taxonomy" id="1812262"/>
    <lineage>
        <taxon>Bacteria</taxon>
        <taxon>Bacillati</taxon>
        <taxon>Actinomycetota</taxon>
        <taxon>Actinomycetes</taxon>
        <taxon>Micrococcales</taxon>
        <taxon>Micrococcaceae</taxon>
        <taxon>Rothia</taxon>
    </lineage>
</organism>
<dbReference type="GO" id="GO:0006355">
    <property type="term" value="P:regulation of DNA-templated transcription"/>
    <property type="evidence" value="ECO:0007669"/>
    <property type="project" value="InterPro"/>
</dbReference>
<evidence type="ECO:0000256" key="5">
    <source>
        <dbReference type="PROSITE-ProRule" id="PRU00169"/>
    </source>
</evidence>
<gene>
    <name evidence="8" type="ORF">GCM10007359_05620</name>
</gene>
<keyword evidence="2" id="KW-0805">Transcription regulation</keyword>
<dbReference type="PANTHER" id="PTHR43214:SF24">
    <property type="entry name" value="TRANSCRIPTIONAL REGULATORY PROTEIN NARL-RELATED"/>
    <property type="match status" value="1"/>
</dbReference>
<keyword evidence="3 8" id="KW-0238">DNA-binding</keyword>
<accession>A0A917IPT3</accession>
<dbReference type="InterPro" id="IPR000792">
    <property type="entry name" value="Tscrpt_reg_LuxR_C"/>
</dbReference>
<dbReference type="InterPro" id="IPR058245">
    <property type="entry name" value="NreC/VraR/RcsB-like_REC"/>
</dbReference>
<keyword evidence="1 5" id="KW-0597">Phosphoprotein</keyword>
<dbReference type="Pfam" id="PF00072">
    <property type="entry name" value="Response_reg"/>
    <property type="match status" value="1"/>
</dbReference>
<dbReference type="EMBL" id="BMDC01000001">
    <property type="protein sequence ID" value="GGH58934.1"/>
    <property type="molecule type" value="Genomic_DNA"/>
</dbReference>
<evidence type="ECO:0000256" key="4">
    <source>
        <dbReference type="ARBA" id="ARBA00023163"/>
    </source>
</evidence>
<dbReference type="InterPro" id="IPR039420">
    <property type="entry name" value="WalR-like"/>
</dbReference>
<keyword evidence="9" id="KW-1185">Reference proteome</keyword>
<evidence type="ECO:0000313" key="9">
    <source>
        <dbReference type="Proteomes" id="UP000600171"/>
    </source>
</evidence>
<dbReference type="PROSITE" id="PS50110">
    <property type="entry name" value="RESPONSE_REGULATORY"/>
    <property type="match status" value="1"/>
</dbReference>
<evidence type="ECO:0000256" key="3">
    <source>
        <dbReference type="ARBA" id="ARBA00023125"/>
    </source>
</evidence>
<proteinExistence type="predicted"/>
<dbReference type="SUPFAM" id="SSF46894">
    <property type="entry name" value="C-terminal effector domain of the bipartite response regulators"/>
    <property type="match status" value="1"/>
</dbReference>
<dbReference type="Proteomes" id="UP000600171">
    <property type="component" value="Unassembled WGS sequence"/>
</dbReference>
<evidence type="ECO:0000256" key="1">
    <source>
        <dbReference type="ARBA" id="ARBA00022553"/>
    </source>
</evidence>
<dbReference type="Pfam" id="PF00196">
    <property type="entry name" value="GerE"/>
    <property type="match status" value="1"/>
</dbReference>
<dbReference type="AlphaFoldDB" id="A0A917IPT3"/>
<name>A0A917IPT3_9MICC</name>
<dbReference type="SMART" id="SM00421">
    <property type="entry name" value="HTH_LUXR"/>
    <property type="match status" value="1"/>
</dbReference>
<dbReference type="PRINTS" id="PR00038">
    <property type="entry name" value="HTHLUXR"/>
</dbReference>
<dbReference type="InterPro" id="IPR001789">
    <property type="entry name" value="Sig_transdc_resp-reg_receiver"/>
</dbReference>
<dbReference type="PROSITE" id="PS50043">
    <property type="entry name" value="HTH_LUXR_2"/>
    <property type="match status" value="1"/>
</dbReference>
<dbReference type="Gene3D" id="3.40.50.2300">
    <property type="match status" value="1"/>
</dbReference>
<dbReference type="GO" id="GO:0000160">
    <property type="term" value="P:phosphorelay signal transduction system"/>
    <property type="evidence" value="ECO:0007669"/>
    <property type="project" value="InterPro"/>
</dbReference>
<evidence type="ECO:0000259" key="7">
    <source>
        <dbReference type="PROSITE" id="PS50110"/>
    </source>
</evidence>
<feature type="domain" description="Response regulatory" evidence="7">
    <location>
        <begin position="3"/>
        <end position="122"/>
    </location>
</feature>
<dbReference type="SUPFAM" id="SSF52172">
    <property type="entry name" value="CheY-like"/>
    <property type="match status" value="1"/>
</dbReference>
<evidence type="ECO:0000313" key="8">
    <source>
        <dbReference type="EMBL" id="GGH58934.1"/>
    </source>
</evidence>
<protein>
    <submittedName>
        <fullName evidence="8">DNA-binding response regulator</fullName>
    </submittedName>
</protein>
<evidence type="ECO:0000256" key="2">
    <source>
        <dbReference type="ARBA" id="ARBA00023015"/>
    </source>
</evidence>
<dbReference type="InterPro" id="IPR016032">
    <property type="entry name" value="Sig_transdc_resp-reg_C-effctor"/>
</dbReference>